<proteinExistence type="predicted"/>
<organism evidence="1 2">
    <name type="scientific">Imbroritus primus</name>
    <dbReference type="NCBI Taxonomy" id="3058603"/>
    <lineage>
        <taxon>Bacteria</taxon>
        <taxon>Pseudomonadati</taxon>
        <taxon>Pseudomonadota</taxon>
        <taxon>Betaproteobacteria</taxon>
        <taxon>Burkholderiales</taxon>
        <taxon>Burkholderiaceae</taxon>
        <taxon>Imbroritus</taxon>
    </lineage>
</organism>
<evidence type="ECO:0000313" key="2">
    <source>
        <dbReference type="Proteomes" id="UP000004277"/>
    </source>
</evidence>
<evidence type="ECO:0000313" key="1">
    <source>
        <dbReference type="EMBL" id="TMS59665.1"/>
    </source>
</evidence>
<reference evidence="1" key="1">
    <citation type="submission" date="2019-05" db="EMBL/GenBank/DDBJ databases">
        <title>Revised genome assembly of Burkholderiaceae (previously Ralstonia) sp. PBA.</title>
        <authorList>
            <person name="Gan H.M."/>
        </authorList>
    </citation>
    <scope>NUCLEOTIDE SEQUENCE</scope>
    <source>
        <strain evidence="1">PBA</strain>
    </source>
</reference>
<sequence length="214" mass="22902">MQGAFRPRRTSATATAPGQAVKAVPPGGDAFRHEPPPDDLVDVGYISGAHGVRGWLKAQPHSSDAAAMLAARTWWLRPRAATGQPGQLASAKVLQAREHSGSVVVQLEQLTDRTQAEQFKGHVVAVRRADFPAPADDEFYWVDLIGASVVNLQDEALGVVEGLLDNGAQQILRVVSPAVAGGAQEERLIPFVKTYVHSVDAKAGRIVVDWGLDY</sequence>
<name>A0ACD3STM3_9BURK</name>
<gene>
    <name evidence="1" type="primary">rimM</name>
    <name evidence="1" type="ORF">MW7_001915</name>
</gene>
<protein>
    <submittedName>
        <fullName evidence="1">Ribosome maturation factor RimM</fullName>
    </submittedName>
</protein>
<accession>A0ACD3STM3</accession>
<comment type="caution">
    <text evidence="1">The sequence shown here is derived from an EMBL/GenBank/DDBJ whole genome shotgun (WGS) entry which is preliminary data.</text>
</comment>
<dbReference type="Proteomes" id="UP000004277">
    <property type="component" value="Unassembled WGS sequence"/>
</dbReference>
<dbReference type="EMBL" id="AKCV02000006">
    <property type="protein sequence ID" value="TMS59665.1"/>
    <property type="molecule type" value="Genomic_DNA"/>
</dbReference>
<keyword evidence="2" id="KW-1185">Reference proteome</keyword>